<dbReference type="PANTHER" id="PTHR32004">
    <property type="entry name" value="TRNA LIGASE"/>
    <property type="match status" value="1"/>
</dbReference>
<evidence type="ECO:0000259" key="5">
    <source>
        <dbReference type="Pfam" id="PF09511"/>
    </source>
</evidence>
<dbReference type="RefSeq" id="XP_022460714.1">
    <property type="nucleotide sequence ID" value="XM_022601472.1"/>
</dbReference>
<proteinExistence type="inferred from homology"/>
<dbReference type="GO" id="GO:0004113">
    <property type="term" value="F:2',3'-cyclic-nucleotide 3'-phosphodiesterase activity"/>
    <property type="evidence" value="ECO:0007669"/>
    <property type="project" value="EnsemblFungi"/>
</dbReference>
<dbReference type="PANTHER" id="PTHR32004:SF1">
    <property type="entry name" value="TRNA LIGASE"/>
    <property type="match status" value="1"/>
</dbReference>
<dbReference type="InterPro" id="IPR015965">
    <property type="entry name" value="tRNA_lig_PDEase"/>
</dbReference>
<dbReference type="GO" id="GO:0036498">
    <property type="term" value="P:IRE1-mediated unfolded protein response"/>
    <property type="evidence" value="ECO:0007669"/>
    <property type="project" value="EnsemblFungi"/>
</dbReference>
<evidence type="ECO:0000259" key="4">
    <source>
        <dbReference type="Pfam" id="PF08303"/>
    </source>
</evidence>
<evidence type="ECO:0000313" key="7">
    <source>
        <dbReference type="Proteomes" id="UP000019384"/>
    </source>
</evidence>
<dbReference type="PIRSF" id="PIRSF019634">
    <property type="entry name" value="tRNA_lig_yeast"/>
    <property type="match status" value="1"/>
</dbReference>
<dbReference type="OrthoDB" id="276239at2759"/>
<feature type="active site" description="N6-AMP-lysine intermediate" evidence="2">
    <location>
        <position position="126"/>
    </location>
</feature>
<dbReference type="Gene3D" id="3.40.50.300">
    <property type="entry name" value="P-loop containing nucleotide triphosphate hydrolases"/>
    <property type="match status" value="1"/>
</dbReference>
<dbReference type="EMBL" id="HG793129">
    <property type="protein sequence ID" value="CDK28724.1"/>
    <property type="molecule type" value="Genomic_DNA"/>
</dbReference>
<gene>
    <name evidence="6" type="ORF">KUCA_T00004708001</name>
</gene>
<dbReference type="STRING" id="1382522.W6MPT0"/>
<dbReference type="InterPro" id="IPR027417">
    <property type="entry name" value="P-loop_NTPase"/>
</dbReference>
<comment type="catalytic activity">
    <reaction evidence="1">
        <text>ATP + (ribonucleotide)n-3'-hydroxyl + 5'-phospho-(ribonucleotide)m = (ribonucleotide)n+m + AMP + diphosphate.</text>
        <dbReference type="EC" id="6.5.1.3"/>
    </reaction>
</comment>
<keyword evidence="1" id="KW-0436">Ligase</keyword>
<evidence type="ECO:0000256" key="2">
    <source>
        <dbReference type="PIRSR" id="PIRSR019634-50"/>
    </source>
</evidence>
<dbReference type="GO" id="GO:0005637">
    <property type="term" value="C:nuclear inner membrane"/>
    <property type="evidence" value="ECO:0007669"/>
    <property type="project" value="EnsemblFungi"/>
</dbReference>
<dbReference type="GO" id="GO:0032056">
    <property type="term" value="P:positive regulation of translation in response to stress"/>
    <property type="evidence" value="ECO:0007669"/>
    <property type="project" value="EnsemblFungi"/>
</dbReference>
<dbReference type="GeneID" id="34522102"/>
<dbReference type="HOGENOM" id="CLU_010316_1_0_1"/>
<name>W6MPT0_9ASCO</name>
<keyword evidence="1" id="KW-0819">tRNA processing</keyword>
<dbReference type="InterPro" id="IPR015966">
    <property type="entry name" value="tRNA_lig_kin_fungi"/>
</dbReference>
<protein>
    <recommendedName>
        <fullName evidence="1">tRNA ligase</fullName>
        <ecNumber evidence="1">6.5.1.3</ecNumber>
    </recommendedName>
</protein>
<dbReference type="InterPro" id="IPR019039">
    <property type="entry name" value="T4-Rnl1-like_N"/>
</dbReference>
<organism evidence="6 7">
    <name type="scientific">Kuraishia capsulata CBS 1993</name>
    <dbReference type="NCBI Taxonomy" id="1382522"/>
    <lineage>
        <taxon>Eukaryota</taxon>
        <taxon>Fungi</taxon>
        <taxon>Dikarya</taxon>
        <taxon>Ascomycota</taxon>
        <taxon>Saccharomycotina</taxon>
        <taxon>Pichiomycetes</taxon>
        <taxon>Pichiales</taxon>
        <taxon>Pichiaceae</taxon>
        <taxon>Kuraishia</taxon>
    </lineage>
</organism>
<dbReference type="Pfam" id="PF08302">
    <property type="entry name" value="tRNA_lig_CPD"/>
    <property type="match status" value="1"/>
</dbReference>
<feature type="domain" description="tRNA ligase kinase" evidence="4">
    <location>
        <begin position="403"/>
        <end position="565"/>
    </location>
</feature>
<reference evidence="6" key="2">
    <citation type="submission" date="2014-02" db="EMBL/GenBank/DDBJ databases">
        <title>Complete DNA sequence of /Kuraishia capsulata/ illustrates novel genomic features among budding yeasts (/Saccharomycotina/).</title>
        <authorList>
            <person name="Morales L."/>
            <person name="Noel B."/>
            <person name="Porcel B."/>
            <person name="Marcet-Houben M."/>
            <person name="Hullo M-F."/>
            <person name="Sacerdot C."/>
            <person name="Tekaia F."/>
            <person name="Leh-Louis V."/>
            <person name="Despons L."/>
            <person name="Khanna V."/>
            <person name="Aury J-M."/>
            <person name="Barbe V."/>
            <person name="Couloux A."/>
            <person name="Labadie K."/>
            <person name="Pelletier E."/>
            <person name="Souciet J-L."/>
            <person name="Boekhout T."/>
            <person name="Gabaldon T."/>
            <person name="Wincker P."/>
            <person name="Dujon B."/>
        </authorList>
    </citation>
    <scope>NUCLEOTIDE SEQUENCE</scope>
    <source>
        <strain evidence="6">CBS 1993</strain>
    </source>
</reference>
<dbReference type="GO" id="GO:0051730">
    <property type="term" value="F:GTP-dependent polyribonucleotide 5'-hydroxyl-kinase activity"/>
    <property type="evidence" value="ECO:0007669"/>
    <property type="project" value="EnsemblFungi"/>
</dbReference>
<feature type="domain" description="T4 RNA ligase 1-like N-terminal" evidence="5">
    <location>
        <begin position="75"/>
        <end position="302"/>
    </location>
</feature>
<reference evidence="6" key="1">
    <citation type="submission" date="2013-12" db="EMBL/GenBank/DDBJ databases">
        <authorList>
            <person name="Genoscope - CEA"/>
        </authorList>
    </citation>
    <scope>NUCLEOTIDE SEQUENCE</scope>
    <source>
        <strain evidence="6">CBS 1993</strain>
    </source>
</reference>
<dbReference type="Proteomes" id="UP000019384">
    <property type="component" value="Unassembled WGS sequence"/>
</dbReference>
<evidence type="ECO:0000256" key="1">
    <source>
        <dbReference type="PIRNR" id="PIRNR019634"/>
    </source>
</evidence>
<dbReference type="GO" id="GO:0005524">
    <property type="term" value="F:ATP binding"/>
    <property type="evidence" value="ECO:0007669"/>
    <property type="project" value="UniProtKB-UniRule"/>
</dbReference>
<dbReference type="EC" id="6.5.1.3" evidence="1"/>
<dbReference type="Pfam" id="PF09511">
    <property type="entry name" value="RNA_lig_T4_1"/>
    <property type="match status" value="1"/>
</dbReference>
<dbReference type="GO" id="GO:0006388">
    <property type="term" value="P:tRNA splicing, via endonucleolytic cleavage and ligation"/>
    <property type="evidence" value="ECO:0007669"/>
    <property type="project" value="UniProtKB-UniRule"/>
</dbReference>
<accession>W6MPT0</accession>
<dbReference type="AlphaFoldDB" id="W6MPT0"/>
<dbReference type="Pfam" id="PF08303">
    <property type="entry name" value="tRNA_lig_kinase"/>
    <property type="match status" value="1"/>
</dbReference>
<dbReference type="GO" id="GO:2000622">
    <property type="term" value="P:regulation of nuclear-transcribed mRNA catabolic process, nonsense-mediated decay"/>
    <property type="evidence" value="ECO:0007669"/>
    <property type="project" value="EnsemblFungi"/>
</dbReference>
<evidence type="ECO:0000313" key="6">
    <source>
        <dbReference type="EMBL" id="CDK28724.1"/>
    </source>
</evidence>
<dbReference type="GO" id="GO:0005737">
    <property type="term" value="C:cytoplasm"/>
    <property type="evidence" value="ECO:0007669"/>
    <property type="project" value="EnsemblFungi"/>
</dbReference>
<feature type="domain" description="tRNA ligase phosphodiesterase" evidence="3">
    <location>
        <begin position="570"/>
        <end position="803"/>
    </location>
</feature>
<sequence>MSTLIPFEPIPATASELARSPDQLCDALEEASRKIGRVLGKAKRSNFKVDGSKYTLDSWKFNEWEYDSTELPSHARGLFTCFDESRNTHVVAVRGYDKFFSVDEVKSTRKEVIVRTTQGPYEVSIKENGCIAFISTLPDGSLVVCSKHSTGKRDDATKNHATTAESALENQLKKHGIQRQELAEALQELGCTAVVEYCDDEFEEHVLPYKGDNSGLYLHGLNYNMPTFKTYPMSYVEKFGEKFGFMKVDYFKESNVENLFAFLEECSKTGTYKGRETEGFVVRCKREGLDFFFKYKFEEPYLLYRQFREVTKEFIGGKKVQEMKIKQHRLAVLDYLNFVIPILSASPELKENYLNNHGIISLREEYLNHRGKRGIELILEESAEGLANSVDSKLQLSKETKYVLVPVATIGCGKTTTALTMVNLFPSWSHIQNDNIPSPVGDKLVRGALELLICSPAVIIDRNNHQFRERQHLFDQFEKFGRDLPHCAFEFICLNYKVRDDQDTVWDITTKRVLSRGDNHQSIKVETDGPGLVNGIMKGFFNRYQPVDPRRNPDKLFDLVIDLSVENENSTLNNVEKILSCLNERYPDLVPTMPSHERILDAFTKSLEYKPTITKIVKSEKKLNPQYYGISISSEVLEHIEQLLLSNGAMDDSLLPFLKQNNRVQETFHVTLIHRLESRTNPQVWKTYGNELFAVQRNMHGASKRAPLFNEKLTADICLKRLVWNHQLMCIEAEILSGKADGNPTNFPVANKPGAQTPKIPHITIGTISEKVQPVQSNALLNSLHDGEDPEIRFLDFPDSSILHDQKLFMYI</sequence>
<keyword evidence="7" id="KW-1185">Reference proteome</keyword>
<comment type="similarity">
    <text evidence="1">Belongs to the TRL1 family.</text>
</comment>
<dbReference type="GO" id="GO:0070966">
    <property type="term" value="P:nuclear-transcribed mRNA catabolic process, no-go decay"/>
    <property type="evidence" value="ECO:0007669"/>
    <property type="project" value="EnsemblFungi"/>
</dbReference>
<evidence type="ECO:0000259" key="3">
    <source>
        <dbReference type="Pfam" id="PF08302"/>
    </source>
</evidence>
<dbReference type="GO" id="GO:0003972">
    <property type="term" value="F:RNA ligase (ATP) activity"/>
    <property type="evidence" value="ECO:0007669"/>
    <property type="project" value="UniProtKB-UniRule"/>
</dbReference>
<dbReference type="InterPro" id="IPR012387">
    <property type="entry name" value="Trl1_fun"/>
</dbReference>